<reference evidence="3 4" key="1">
    <citation type="submission" date="2016-06" db="EMBL/GenBank/DDBJ databases">
        <title>Complete genome sequence of a saline-alkali tolerant type strain Dietzia timorensis ID05-A0528T.</title>
        <authorList>
            <person name="Wu X."/>
        </authorList>
    </citation>
    <scope>NUCLEOTIDE SEQUENCE [LARGE SCALE GENOMIC DNA]</scope>
    <source>
        <strain evidence="3 4">ID05-A0528</strain>
    </source>
</reference>
<keyword evidence="1" id="KW-0472">Membrane</keyword>
<dbReference type="Pfam" id="PF01757">
    <property type="entry name" value="Acyl_transf_3"/>
    <property type="match status" value="1"/>
</dbReference>
<dbReference type="KEGG" id="dtm:BJL86_3013"/>
<dbReference type="GO" id="GO:0016747">
    <property type="term" value="F:acyltransferase activity, transferring groups other than amino-acyl groups"/>
    <property type="evidence" value="ECO:0007669"/>
    <property type="project" value="InterPro"/>
</dbReference>
<dbReference type="Proteomes" id="UP000186104">
    <property type="component" value="Chromosome"/>
</dbReference>
<keyword evidence="4" id="KW-1185">Reference proteome</keyword>
<keyword evidence="1" id="KW-1133">Transmembrane helix</keyword>
<protein>
    <submittedName>
        <fullName evidence="3">Acyltransferase MdmB</fullName>
    </submittedName>
</protein>
<keyword evidence="3" id="KW-0012">Acyltransferase</keyword>
<accession>A0A173LRH6</accession>
<dbReference type="InterPro" id="IPR050879">
    <property type="entry name" value="Acyltransferase_3"/>
</dbReference>
<dbReference type="InterPro" id="IPR002656">
    <property type="entry name" value="Acyl_transf_3_dom"/>
</dbReference>
<feature type="transmembrane region" description="Helical" evidence="1">
    <location>
        <begin position="181"/>
        <end position="201"/>
    </location>
</feature>
<feature type="transmembrane region" description="Helical" evidence="1">
    <location>
        <begin position="65"/>
        <end position="83"/>
    </location>
</feature>
<feature type="transmembrane region" description="Helical" evidence="1">
    <location>
        <begin position="334"/>
        <end position="356"/>
    </location>
</feature>
<feature type="transmembrane region" description="Helical" evidence="1">
    <location>
        <begin position="103"/>
        <end position="122"/>
    </location>
</feature>
<feature type="transmembrane region" description="Helical" evidence="1">
    <location>
        <begin position="368"/>
        <end position="390"/>
    </location>
</feature>
<feature type="transmembrane region" description="Helical" evidence="1">
    <location>
        <begin position="150"/>
        <end position="169"/>
    </location>
</feature>
<dbReference type="RefSeq" id="WP_067476711.1">
    <property type="nucleotide sequence ID" value="NZ_CP015961.1"/>
</dbReference>
<keyword evidence="3" id="KW-0808">Transferase</keyword>
<evidence type="ECO:0000256" key="1">
    <source>
        <dbReference type="SAM" id="Phobius"/>
    </source>
</evidence>
<feature type="transmembrane region" description="Helical" evidence="1">
    <location>
        <begin position="26"/>
        <end position="45"/>
    </location>
</feature>
<dbReference type="PANTHER" id="PTHR23028">
    <property type="entry name" value="ACETYLTRANSFERASE"/>
    <property type="match status" value="1"/>
</dbReference>
<evidence type="ECO:0000259" key="2">
    <source>
        <dbReference type="Pfam" id="PF01757"/>
    </source>
</evidence>
<dbReference type="STRING" id="499555.BJL86_3013"/>
<name>A0A173LRH6_9ACTN</name>
<keyword evidence="1" id="KW-0812">Transmembrane</keyword>
<evidence type="ECO:0000313" key="4">
    <source>
        <dbReference type="Proteomes" id="UP000186104"/>
    </source>
</evidence>
<feature type="domain" description="Acyltransferase 3" evidence="2">
    <location>
        <begin position="22"/>
        <end position="385"/>
    </location>
</feature>
<sequence>MAQPTIRPDAFDSAGRLRALPSLTSARWYAALLVFVIHALVFMPVYPFQKSELFETIHGVLPMQVGSAAVTFFFLLSGFIIFWSNHQMREPVYYVLRRLLKLYPTHLITAIMFVAVVWQFPWERTAAWLPNFLLIHTWVPGWSQLGGLNVPSWSLAAELLFYVSFPFFLPLVRRIPTHRLMAWIGALFAAIVVLHLAYYLFTPGYKGIDNTFVPLLFDMDASPPYDVHAAPAWFLLPEHGVDIGYYLSYTFPLSRLPEFILGVLGARAVIEGVWRNTKTWWPMLALVASVALTWVLPVNFKMSVPMLLPVLAVVCTLAVRDMEGRSGPFMTSKVTIWGGNTSFALYLVQFPVMAALQKWVIADGEYGFAGWLGFAVLALVISHVIADLIFRFVDDPAMKAFGRYHRARSGKKRLSAPRPRV</sequence>
<dbReference type="AlphaFoldDB" id="A0A173LRH6"/>
<evidence type="ECO:0000313" key="3">
    <source>
        <dbReference type="EMBL" id="ANI93772.1"/>
    </source>
</evidence>
<organism evidence="3 4">
    <name type="scientific">Dietzia timorensis</name>
    <dbReference type="NCBI Taxonomy" id="499555"/>
    <lineage>
        <taxon>Bacteria</taxon>
        <taxon>Bacillati</taxon>
        <taxon>Actinomycetota</taxon>
        <taxon>Actinomycetes</taxon>
        <taxon>Mycobacteriales</taxon>
        <taxon>Dietziaceae</taxon>
        <taxon>Dietzia</taxon>
    </lineage>
</organism>
<dbReference type="EMBL" id="CP015961">
    <property type="protein sequence ID" value="ANI93772.1"/>
    <property type="molecule type" value="Genomic_DNA"/>
</dbReference>
<proteinExistence type="predicted"/>
<gene>
    <name evidence="3" type="ORF">BJL86_3013</name>
</gene>
<feature type="transmembrane region" description="Helical" evidence="1">
    <location>
        <begin position="279"/>
        <end position="296"/>
    </location>
</feature>